<keyword evidence="3" id="KW-1185">Reference proteome</keyword>
<dbReference type="PANTHER" id="PTHR21310:SF37">
    <property type="entry name" value="AMINOGLYCOSIDE PHOSPHOTRANSFERASE DOMAIN-CONTAINING PROTEIN"/>
    <property type="match status" value="1"/>
</dbReference>
<keyword evidence="2" id="KW-0808">Transferase</keyword>
<dbReference type="GeneID" id="34567393"/>
<evidence type="ECO:0000313" key="3">
    <source>
        <dbReference type="Proteomes" id="UP000176998"/>
    </source>
</evidence>
<dbReference type="OrthoDB" id="5412996at2759"/>
<dbReference type="SUPFAM" id="SSF56112">
    <property type="entry name" value="Protein kinase-like (PK-like)"/>
    <property type="match status" value="1"/>
</dbReference>
<comment type="caution">
    <text evidence="2">The sequence shown here is derived from an EMBL/GenBank/DDBJ whole genome shotgun (WGS) entry which is preliminary data.</text>
</comment>
<dbReference type="GO" id="GO:0016740">
    <property type="term" value="F:transferase activity"/>
    <property type="evidence" value="ECO:0007669"/>
    <property type="project" value="UniProtKB-KW"/>
</dbReference>
<evidence type="ECO:0000313" key="2">
    <source>
        <dbReference type="EMBL" id="OHE90430.1"/>
    </source>
</evidence>
<gene>
    <name evidence="2" type="ORF">CORC01_14272</name>
</gene>
<organism evidence="2 3">
    <name type="scientific">Colletotrichum orchidophilum</name>
    <dbReference type="NCBI Taxonomy" id="1209926"/>
    <lineage>
        <taxon>Eukaryota</taxon>
        <taxon>Fungi</taxon>
        <taxon>Dikarya</taxon>
        <taxon>Ascomycota</taxon>
        <taxon>Pezizomycotina</taxon>
        <taxon>Sordariomycetes</taxon>
        <taxon>Hypocreomycetidae</taxon>
        <taxon>Glomerellales</taxon>
        <taxon>Glomerellaceae</taxon>
        <taxon>Colletotrichum</taxon>
    </lineage>
</organism>
<feature type="domain" description="Aminoglycoside phosphotransferase" evidence="1">
    <location>
        <begin position="59"/>
        <end position="315"/>
    </location>
</feature>
<accession>A0A1G4AML8</accession>
<dbReference type="PANTHER" id="PTHR21310">
    <property type="entry name" value="AMINOGLYCOSIDE PHOSPHOTRANSFERASE-RELATED-RELATED"/>
    <property type="match status" value="1"/>
</dbReference>
<dbReference type="InterPro" id="IPR002575">
    <property type="entry name" value="Aminoglycoside_PTrfase"/>
</dbReference>
<name>A0A1G4AML8_9PEZI</name>
<evidence type="ECO:0000259" key="1">
    <source>
        <dbReference type="Pfam" id="PF01636"/>
    </source>
</evidence>
<reference evidence="2 3" key="1">
    <citation type="submission" date="2016-09" db="EMBL/GenBank/DDBJ databases">
        <authorList>
            <person name="Capua I."/>
            <person name="De Benedictis P."/>
            <person name="Joannis T."/>
            <person name="Lombin L.H."/>
            <person name="Cattoli G."/>
        </authorList>
    </citation>
    <scope>NUCLEOTIDE SEQUENCE [LARGE SCALE GENOMIC DNA]</scope>
    <source>
        <strain evidence="2 3">IMI 309357</strain>
    </source>
</reference>
<dbReference type="InterPro" id="IPR011009">
    <property type="entry name" value="Kinase-like_dom_sf"/>
</dbReference>
<dbReference type="InterPro" id="IPR051678">
    <property type="entry name" value="AGP_Transferase"/>
</dbReference>
<dbReference type="Proteomes" id="UP000176998">
    <property type="component" value="Unassembled WGS sequence"/>
</dbReference>
<protein>
    <submittedName>
        <fullName evidence="2">Phosphotransferase enzyme family protein</fullName>
    </submittedName>
</protein>
<dbReference type="AlphaFoldDB" id="A0A1G4AML8"/>
<dbReference type="EMBL" id="MJBS01000261">
    <property type="protein sequence ID" value="OHE90430.1"/>
    <property type="molecule type" value="Genomic_DNA"/>
</dbReference>
<dbReference type="Gene3D" id="3.30.200.20">
    <property type="entry name" value="Phosphorylase Kinase, domain 1"/>
    <property type="match status" value="1"/>
</dbReference>
<sequence>MAPFDLIVGKNIDEARFAFALKLIKAKEDIVAFVKKRLGWNGTGNYTGFLNGSFNISLVIKRDDSDERVVIRFPIPGNIYEPWRDEKVENEVMVMKYLRDLTSIPVPLVRDWGLTKDSPQHFGPFIIMDFVEGEVLSDLLQQQNENKKDPIVLDPNIDNVKLDFIYEQIADFLLELSHHNFPRIGAISQNATSGQWDVIRRPLTYDMNEVVTLGGYPPDRFTSAAPFDRASDFFAACAQSFQIHLEAQRNIAADDDDLAWKHFVARHCFAQMVPTMGTVNDAGPFRLFCDDLRPTNMLVDPETLRITAVLDLEFTNALPAQYSDDLPWWLLLKQPAIWISEDDLPLHEFLVMFEPRKEQFIRAMERAEAKSEVTAEETRLSARMRDSWDSGRFWFNLASRRSFDVGELYWEVMHKDGLGEAILDSETLGKKKAFLQRKLAQFDAYKREKDNDPRFAA</sequence>
<proteinExistence type="predicted"/>
<dbReference type="Pfam" id="PF01636">
    <property type="entry name" value="APH"/>
    <property type="match status" value="1"/>
</dbReference>
<dbReference type="RefSeq" id="XP_022467607.1">
    <property type="nucleotide sequence ID" value="XM_022625883.1"/>
</dbReference>